<feature type="binding site" description="axial binding residue" evidence="15">
    <location>
        <position position="71"/>
    </location>
    <ligand>
        <name>heme</name>
        <dbReference type="ChEBI" id="CHEBI:30413"/>
    </ligand>
    <ligandPart>
        <name>Fe</name>
        <dbReference type="ChEBI" id="CHEBI:18248"/>
    </ligandPart>
</feature>
<dbReference type="Pfam" id="PF00173">
    <property type="entry name" value="Cyt-b5"/>
    <property type="match status" value="1"/>
</dbReference>
<dbReference type="InterPro" id="IPR001199">
    <property type="entry name" value="Cyt_B5-like_heme/steroid-bd"/>
</dbReference>
<feature type="binding site" evidence="14">
    <location>
        <position position="321"/>
    </location>
    <ligand>
        <name>Zn(2+)</name>
        <dbReference type="ChEBI" id="CHEBI:29105"/>
        <label>1</label>
    </ligand>
</feature>
<keyword evidence="4 16" id="KW-0812">Transmembrane</keyword>
<keyword evidence="8 14" id="KW-0862">Zinc</keyword>
<evidence type="ECO:0000256" key="4">
    <source>
        <dbReference type="ARBA" id="ARBA00022692"/>
    </source>
</evidence>
<dbReference type="Gene3D" id="3.10.120.10">
    <property type="entry name" value="Cytochrome b5-like heme/steroid binding domain"/>
    <property type="match status" value="1"/>
</dbReference>
<evidence type="ECO:0000256" key="16">
    <source>
        <dbReference type="SAM" id="Phobius"/>
    </source>
</evidence>
<comment type="cofactor">
    <cofactor evidence="14">
        <name>Zn(2+)</name>
        <dbReference type="ChEBI" id="CHEBI:29105"/>
    </cofactor>
    <text evidence="14">Binds 2 Zn(2+) ions per subunit that likely form a catalytic dimetal center.</text>
</comment>
<evidence type="ECO:0000256" key="3">
    <source>
        <dbReference type="ARBA" id="ARBA00022516"/>
    </source>
</evidence>
<evidence type="ECO:0000313" key="19">
    <source>
        <dbReference type="Proteomes" id="UP000078576"/>
    </source>
</evidence>
<dbReference type="InterPro" id="IPR006694">
    <property type="entry name" value="Fatty_acid_hydroxylase"/>
</dbReference>
<keyword evidence="19" id="KW-1185">Reference proteome</keyword>
<dbReference type="GO" id="GO:0005506">
    <property type="term" value="F:iron ion binding"/>
    <property type="evidence" value="ECO:0007669"/>
    <property type="project" value="InterPro"/>
</dbReference>
<keyword evidence="15" id="KW-0408">Iron</keyword>
<protein>
    <submittedName>
        <fullName evidence="18">Ceramide very long chain fatty acid hydroxylase SCS7</fullName>
    </submittedName>
</protein>
<keyword evidence="12 16" id="KW-0472">Membrane</keyword>
<dbReference type="SUPFAM" id="SSF55856">
    <property type="entry name" value="Cytochrome b5-like heme/steroid binding domain"/>
    <property type="match status" value="1"/>
</dbReference>
<evidence type="ECO:0000259" key="17">
    <source>
        <dbReference type="PROSITE" id="PS50255"/>
    </source>
</evidence>
<feature type="domain" description="Cytochrome b5 heme-binding" evidence="17">
    <location>
        <begin position="15"/>
        <end position="88"/>
    </location>
</feature>
<feature type="binding site" evidence="14">
    <location>
        <position position="339"/>
    </location>
    <ligand>
        <name>Zn(2+)</name>
        <dbReference type="ChEBI" id="CHEBI:29105"/>
        <label>1</label>
    </ligand>
</feature>
<feature type="binding site" evidence="14">
    <location>
        <position position="336"/>
    </location>
    <ligand>
        <name>Zn(2+)</name>
        <dbReference type="ChEBI" id="CHEBI:29105"/>
        <label>1</label>
    </ligand>
</feature>
<dbReference type="PANTHER" id="PTHR12863">
    <property type="entry name" value="FATTY ACID HYDROXYLASE"/>
    <property type="match status" value="1"/>
</dbReference>
<feature type="binding site" evidence="14">
    <location>
        <position position="340"/>
    </location>
    <ligand>
        <name>Zn(2+)</name>
        <dbReference type="ChEBI" id="CHEBI:29105"/>
        <label>1</label>
    </ligand>
</feature>
<dbReference type="GO" id="GO:0080132">
    <property type="term" value="F:fatty acid 2-hydroxylase activity"/>
    <property type="evidence" value="ECO:0007669"/>
    <property type="project" value="InterPro"/>
</dbReference>
<evidence type="ECO:0000256" key="12">
    <source>
        <dbReference type="ARBA" id="ARBA00023136"/>
    </source>
</evidence>
<dbReference type="PIRSF" id="PIRSF005149">
    <property type="entry name" value="IPC-B_HD"/>
    <property type="match status" value="1"/>
</dbReference>
<dbReference type="GO" id="GO:0005789">
    <property type="term" value="C:endoplasmic reticulum membrane"/>
    <property type="evidence" value="ECO:0007669"/>
    <property type="project" value="UniProtKB-SubCell"/>
</dbReference>
<accession>A0A194UUN8</accession>
<feature type="binding site" evidence="14">
    <location>
        <position position="233"/>
    </location>
    <ligand>
        <name>Zn(2+)</name>
        <dbReference type="ChEBI" id="CHEBI:29105"/>
        <label>1</label>
    </ligand>
</feature>
<comment type="similarity">
    <text evidence="2">Belongs to the sterol desaturase family. SCS7 subfamily.</text>
</comment>
<name>A0A194UUN8_CYTMA</name>
<keyword evidence="9 16" id="KW-1133">Transmembrane helix</keyword>
<evidence type="ECO:0000313" key="18">
    <source>
        <dbReference type="EMBL" id="KUI55324.1"/>
    </source>
</evidence>
<evidence type="ECO:0000256" key="6">
    <source>
        <dbReference type="ARBA" id="ARBA00022824"/>
    </source>
</evidence>
<dbReference type="Pfam" id="PF04116">
    <property type="entry name" value="FA_hydroxylase"/>
    <property type="match status" value="1"/>
</dbReference>
<keyword evidence="3" id="KW-0444">Lipid biosynthesis</keyword>
<feature type="binding site" evidence="14">
    <location>
        <position position="257"/>
    </location>
    <ligand>
        <name>Zn(2+)</name>
        <dbReference type="ChEBI" id="CHEBI:29105"/>
        <label>1</label>
    </ligand>
</feature>
<evidence type="ECO:0000256" key="9">
    <source>
        <dbReference type="ARBA" id="ARBA00022989"/>
    </source>
</evidence>
<evidence type="ECO:0000256" key="11">
    <source>
        <dbReference type="ARBA" id="ARBA00023098"/>
    </source>
</evidence>
<feature type="binding site" evidence="14">
    <location>
        <position position="238"/>
    </location>
    <ligand>
        <name>Zn(2+)</name>
        <dbReference type="ChEBI" id="CHEBI:29105"/>
        <label>1</label>
    </ligand>
</feature>
<evidence type="ECO:0000256" key="7">
    <source>
        <dbReference type="ARBA" id="ARBA00022832"/>
    </source>
</evidence>
<dbReference type="InterPro" id="IPR014430">
    <property type="entry name" value="Scs7"/>
</dbReference>
<comment type="cofactor">
    <cofactor evidence="15">
        <name>Fe cation</name>
        <dbReference type="ChEBI" id="CHEBI:24875"/>
    </cofactor>
</comment>
<proteinExistence type="inferred from homology"/>
<feature type="transmembrane region" description="Helical" evidence="16">
    <location>
        <begin position="296"/>
        <end position="320"/>
    </location>
</feature>
<dbReference type="OrthoDB" id="2204368at2759"/>
<feature type="binding site" evidence="14">
    <location>
        <position position="260"/>
    </location>
    <ligand>
        <name>Zn(2+)</name>
        <dbReference type="ChEBI" id="CHEBI:29105"/>
        <label>1</label>
    </ligand>
</feature>
<reference evidence="19" key="1">
    <citation type="submission" date="2014-12" db="EMBL/GenBank/DDBJ databases">
        <title>Genome Sequence of Valsa Canker Pathogens Uncovers a Specific Adaption of Colonization on Woody Bark.</title>
        <authorList>
            <person name="Yin Z."/>
            <person name="Liu H."/>
            <person name="Gao X."/>
            <person name="Li Z."/>
            <person name="Song N."/>
            <person name="Ke X."/>
            <person name="Dai Q."/>
            <person name="Wu Y."/>
            <person name="Sun Y."/>
            <person name="Xu J.-R."/>
            <person name="Kang Z.K."/>
            <person name="Wang L."/>
            <person name="Huang L."/>
        </authorList>
    </citation>
    <scope>NUCLEOTIDE SEQUENCE [LARGE SCALE GENOMIC DNA]</scope>
    <source>
        <strain evidence="19">SXYL134</strain>
    </source>
</reference>
<dbReference type="InterPro" id="IPR036400">
    <property type="entry name" value="Cyt_B5-like_heme/steroid_sf"/>
</dbReference>
<dbReference type="SMART" id="SM01117">
    <property type="entry name" value="Cyt-b5"/>
    <property type="match status" value="1"/>
</dbReference>
<dbReference type="PRINTS" id="PR00363">
    <property type="entry name" value="CYTOCHROMEB5"/>
</dbReference>
<feature type="binding site" evidence="14">
    <location>
        <position position="317"/>
    </location>
    <ligand>
        <name>Zn(2+)</name>
        <dbReference type="ChEBI" id="CHEBI:29105"/>
        <label>1</label>
    </ligand>
</feature>
<evidence type="ECO:0000256" key="10">
    <source>
        <dbReference type="ARBA" id="ARBA00023002"/>
    </source>
</evidence>
<dbReference type="AlphaFoldDB" id="A0A194UUN8"/>
<dbReference type="GO" id="GO:0006633">
    <property type="term" value="P:fatty acid biosynthetic process"/>
    <property type="evidence" value="ECO:0007669"/>
    <property type="project" value="UniProtKB-KW"/>
</dbReference>
<evidence type="ECO:0000256" key="2">
    <source>
        <dbReference type="ARBA" id="ARBA00005747"/>
    </source>
</evidence>
<feature type="transmembrane region" description="Helical" evidence="16">
    <location>
        <begin position="186"/>
        <end position="204"/>
    </location>
</feature>
<dbReference type="Proteomes" id="UP000078576">
    <property type="component" value="Unassembled WGS sequence"/>
</dbReference>
<gene>
    <name evidence="18" type="ORF">VP1G_02675</name>
</gene>
<keyword evidence="6" id="KW-0256">Endoplasmic reticulum</keyword>
<dbReference type="EMBL" id="KN714679">
    <property type="protein sequence ID" value="KUI55324.1"/>
    <property type="molecule type" value="Genomic_DNA"/>
</dbReference>
<evidence type="ECO:0000256" key="13">
    <source>
        <dbReference type="ARBA" id="ARBA00023160"/>
    </source>
</evidence>
<sequence length="403" mass="46226">MDGMPSQALFTLLFDDVALHKTSESCYVIKNGQVYDVTDFLNSHPGRSDLVLDYGGRDITKIFHDESSHTHSDAASEVLEACLIGFIDTKKTAKEDSTADSSTDGSAYASTGLACAEDLFKDTNAKMDYEKHRFLDLDRPLLPQMLFGNFTKAFYLDHIHRPRHYKGGASAPLYGNFLEPLSLTPWYVIPLVWLPPVIYGTIISRNGFDSWSAVAVHWGFGLFMWTLVEYMIHRFLFHLDKFLPDNNFALTPHFLLHGIHHYLPMDKLRLVMPPSLFALLATPFRKLAHYVFSRNWYAGTAVFCGYIFGYICYDLAHYFLHHHKVPSLFQSTRTYHLQHHFMDYQHGFGMTSRLWDVIFGSQLQGVASKPVILTRRIVITRQICCIYLPTFVTTMCIENYIVC</sequence>
<evidence type="ECO:0000256" key="14">
    <source>
        <dbReference type="PIRSR" id="PIRSR005149-1"/>
    </source>
</evidence>
<organism evidence="18 19">
    <name type="scientific">Cytospora mali</name>
    <name type="common">Apple Valsa canker fungus</name>
    <name type="synonym">Valsa mali</name>
    <dbReference type="NCBI Taxonomy" id="578113"/>
    <lineage>
        <taxon>Eukaryota</taxon>
        <taxon>Fungi</taxon>
        <taxon>Dikarya</taxon>
        <taxon>Ascomycota</taxon>
        <taxon>Pezizomycotina</taxon>
        <taxon>Sordariomycetes</taxon>
        <taxon>Sordariomycetidae</taxon>
        <taxon>Diaporthales</taxon>
        <taxon>Cytosporaceae</taxon>
        <taxon>Cytospora</taxon>
    </lineage>
</organism>
<dbReference type="PANTHER" id="PTHR12863:SF1">
    <property type="entry name" value="FATTY ACID 2-HYDROXYLASE"/>
    <property type="match status" value="1"/>
</dbReference>
<feature type="transmembrane region" description="Helical" evidence="16">
    <location>
        <begin position="210"/>
        <end position="232"/>
    </location>
</feature>
<evidence type="ECO:0000256" key="8">
    <source>
        <dbReference type="ARBA" id="ARBA00022833"/>
    </source>
</evidence>
<evidence type="ECO:0000256" key="1">
    <source>
        <dbReference type="ARBA" id="ARBA00004477"/>
    </source>
</evidence>
<feature type="binding site" description="axial binding residue" evidence="15">
    <location>
        <position position="44"/>
    </location>
    <ligand>
        <name>heme</name>
        <dbReference type="ChEBI" id="CHEBI:30413"/>
    </ligand>
    <ligandPart>
        <name>Fe</name>
        <dbReference type="ChEBI" id="CHEBI:18248"/>
    </ligandPart>
</feature>
<evidence type="ECO:0000256" key="15">
    <source>
        <dbReference type="PIRSR" id="PIRSR005149-50"/>
    </source>
</evidence>
<evidence type="ECO:0000256" key="5">
    <source>
        <dbReference type="ARBA" id="ARBA00022723"/>
    </source>
</evidence>
<dbReference type="STRING" id="694573.A0A194UUN8"/>
<keyword evidence="15" id="KW-0349">Heme</keyword>
<dbReference type="PROSITE" id="PS50255">
    <property type="entry name" value="CYTOCHROME_B5_2"/>
    <property type="match status" value="1"/>
</dbReference>
<feature type="binding site" evidence="14">
    <location>
        <position position="261"/>
    </location>
    <ligand>
        <name>Zn(2+)</name>
        <dbReference type="ChEBI" id="CHEBI:29105"/>
        <label>1</label>
    </ligand>
</feature>
<comment type="subcellular location">
    <subcellularLocation>
        <location evidence="1">Endoplasmic reticulum membrane</location>
        <topology evidence="1">Multi-pass membrane protein</topology>
    </subcellularLocation>
</comment>
<keyword evidence="5 14" id="KW-0479">Metal-binding</keyword>
<keyword evidence="11" id="KW-0443">Lipid metabolism</keyword>
<keyword evidence="10" id="KW-0560">Oxidoreductase</keyword>
<keyword evidence="7" id="KW-0276">Fatty acid metabolism</keyword>
<keyword evidence="13" id="KW-0275">Fatty acid biosynthesis</keyword>